<dbReference type="KEGG" id="vpo:Kpol_1030p3"/>
<dbReference type="Gene3D" id="3.40.50.2060">
    <property type="match status" value="1"/>
</dbReference>
<dbReference type="HOGENOM" id="CLU_016216_3_1_1"/>
<evidence type="ECO:0000256" key="1">
    <source>
        <dbReference type="ARBA" id="ARBA00009884"/>
    </source>
</evidence>
<keyword evidence="4" id="KW-1185">Reference proteome</keyword>
<dbReference type="GO" id="GO:0006890">
    <property type="term" value="P:retrograde vesicle-mediated transport, Golgi to endoplasmic reticulum"/>
    <property type="evidence" value="ECO:0007669"/>
    <property type="project" value="EnsemblFungi"/>
</dbReference>
<sequence length="659" mass="74355">MTDNLINRDETSLRDLQIRSIVKMLFLNKVNIENDIGNGANGANLLDSIDLENSFNENELNWKVLILDKKTTDIISSILRVNDLLKCGITVHYLINQSRSALSDVPAVYFVSPTKENIDFIVEDLKSDRYSDYHLNFSSNLPRDLLEDLAKQVTQIGKSDRIKQVYDQYLDFVVTEPELFSLEISNTYSILNNPSTTEEIINTLCEQIATGLYNTVITTNTIPIIRSPIGGPAEIISEKLGAKLRDYVINTRSSGLTDADSLERCVLIILDRNIDFSCMLGHSWIYQCMVFDVFNLAKNIISIPVKDDKTENITYKKYDLDPNDFFWNQNSHLPFPEAAENVEIALTKYKEDAAEITKKTGVSNLTDLDPNSSNDTVQIQEAVKKLPELTSRKAVIDTHMNIFASLLSQLETKGLDSFFEVEQSPDNAKTRARFLEILKDGNTTNLEDKLRTFMVLYLTSTDGLPKDFINDVEKYFQNNNFDINGLKYVYKLREFMQLSNMTLQNKSLEDGSSKASTGKGSTLSGLYSLTEGRLQGGVGSLISGIKKLLPEKKTIPITNVVEAIMDPLNSSQKNTETTDGYLYFDPRSTRGSHTKKPKRQSYNKSIVFVVGGGNYLEYQNLQEWAHSEIHNPKKVMYGSTAIETPKEFINEITTLGSMN</sequence>
<dbReference type="GO" id="GO:0048280">
    <property type="term" value="P:vesicle fusion with Golgi apparatus"/>
    <property type="evidence" value="ECO:0007669"/>
    <property type="project" value="EnsemblFungi"/>
</dbReference>
<dbReference type="InterPro" id="IPR001619">
    <property type="entry name" value="Sec1-like"/>
</dbReference>
<dbReference type="GO" id="GO:0019905">
    <property type="term" value="F:syntaxin binding"/>
    <property type="evidence" value="ECO:0007669"/>
    <property type="project" value="EnsemblFungi"/>
</dbReference>
<dbReference type="GO" id="GO:0000139">
    <property type="term" value="C:Golgi membrane"/>
    <property type="evidence" value="ECO:0007669"/>
    <property type="project" value="EnsemblFungi"/>
</dbReference>
<dbReference type="GO" id="GO:0005783">
    <property type="term" value="C:endoplasmic reticulum"/>
    <property type="evidence" value="ECO:0007669"/>
    <property type="project" value="EnsemblFungi"/>
</dbReference>
<dbReference type="GO" id="GO:0030134">
    <property type="term" value="C:COPII-coated ER to Golgi transport vesicle"/>
    <property type="evidence" value="ECO:0007669"/>
    <property type="project" value="EnsemblFungi"/>
</dbReference>
<evidence type="ECO:0000313" key="3">
    <source>
        <dbReference type="EMBL" id="EDO16395.1"/>
    </source>
</evidence>
<organism evidence="4">
    <name type="scientific">Vanderwaltozyma polyspora (strain ATCC 22028 / DSM 70294 / BCRC 21397 / CBS 2163 / NBRC 10782 / NRRL Y-8283 / UCD 57-17)</name>
    <name type="common">Kluyveromyces polysporus</name>
    <dbReference type="NCBI Taxonomy" id="436907"/>
    <lineage>
        <taxon>Eukaryota</taxon>
        <taxon>Fungi</taxon>
        <taxon>Dikarya</taxon>
        <taxon>Ascomycota</taxon>
        <taxon>Saccharomycotina</taxon>
        <taxon>Saccharomycetes</taxon>
        <taxon>Saccharomycetales</taxon>
        <taxon>Saccharomycetaceae</taxon>
        <taxon>Vanderwaltozyma</taxon>
    </lineage>
</organism>
<dbReference type="Gene3D" id="3.90.830.10">
    <property type="entry name" value="Syntaxin Binding Protein 1, Chain A, domain 2"/>
    <property type="match status" value="1"/>
</dbReference>
<dbReference type="eggNOG" id="KOG1301">
    <property type="taxonomic scope" value="Eukaryota"/>
</dbReference>
<dbReference type="InterPro" id="IPR043127">
    <property type="entry name" value="Sec-1-like_dom3a"/>
</dbReference>
<dbReference type="InterPro" id="IPR027482">
    <property type="entry name" value="Sec1-like_dom2"/>
</dbReference>
<dbReference type="SUPFAM" id="SSF56815">
    <property type="entry name" value="Sec1/munc18-like (SM) proteins"/>
    <property type="match status" value="1"/>
</dbReference>
<dbReference type="EMBL" id="DS480425">
    <property type="protein sequence ID" value="EDO16395.1"/>
    <property type="molecule type" value="Genomic_DNA"/>
</dbReference>
<dbReference type="STRING" id="436907.A7TMS3"/>
<dbReference type="GO" id="GO:0006888">
    <property type="term" value="P:endoplasmic reticulum to Golgi vesicle-mediated transport"/>
    <property type="evidence" value="ECO:0007669"/>
    <property type="project" value="EnsemblFungi"/>
</dbReference>
<dbReference type="GO" id="GO:0046578">
    <property type="term" value="P:regulation of Ras protein signal transduction"/>
    <property type="evidence" value="ECO:0007669"/>
    <property type="project" value="EnsemblFungi"/>
</dbReference>
<dbReference type="GO" id="GO:0035543">
    <property type="term" value="P:positive regulation of SNARE complex assembly"/>
    <property type="evidence" value="ECO:0007669"/>
    <property type="project" value="EnsemblFungi"/>
</dbReference>
<comment type="similarity">
    <text evidence="1">Belongs to the STXBP/unc-18/SEC1 family.</text>
</comment>
<dbReference type="RefSeq" id="XP_001644253.1">
    <property type="nucleotide sequence ID" value="XM_001644203.1"/>
</dbReference>
<dbReference type="Gene3D" id="1.25.40.60">
    <property type="match status" value="1"/>
</dbReference>
<evidence type="ECO:0000313" key="4">
    <source>
        <dbReference type="Proteomes" id="UP000000267"/>
    </source>
</evidence>
<dbReference type="InParanoid" id="A7TMS3"/>
<dbReference type="OrthoDB" id="10251230at2759"/>
<protein>
    <recommendedName>
        <fullName evidence="5">Protein SLY1</fullName>
    </recommendedName>
</protein>
<dbReference type="Gene3D" id="3.40.50.1910">
    <property type="match status" value="1"/>
</dbReference>
<feature type="region of interest" description="Disordered" evidence="2">
    <location>
        <begin position="577"/>
        <end position="598"/>
    </location>
</feature>
<proteinExistence type="inferred from homology"/>
<evidence type="ECO:0008006" key="5">
    <source>
        <dbReference type="Google" id="ProtNLM"/>
    </source>
</evidence>
<dbReference type="OMA" id="VNDLRAW"/>
<dbReference type="PIRSF" id="PIRSF005715">
    <property type="entry name" value="VPS45_Sec1"/>
    <property type="match status" value="1"/>
</dbReference>
<dbReference type="FunCoup" id="A7TMS3">
    <property type="interactions" value="1263"/>
</dbReference>
<accession>A7TMS3</accession>
<dbReference type="InterPro" id="IPR036045">
    <property type="entry name" value="Sec1-like_sf"/>
</dbReference>
<dbReference type="Pfam" id="PF00995">
    <property type="entry name" value="Sec1"/>
    <property type="match status" value="1"/>
</dbReference>
<dbReference type="AlphaFoldDB" id="A7TMS3"/>
<dbReference type="PANTHER" id="PTHR11679">
    <property type="entry name" value="VESICLE PROTEIN SORTING-ASSOCIATED"/>
    <property type="match status" value="1"/>
</dbReference>
<dbReference type="InterPro" id="IPR043154">
    <property type="entry name" value="Sec-1-like_dom1"/>
</dbReference>
<dbReference type="Proteomes" id="UP000000267">
    <property type="component" value="Unassembled WGS sequence"/>
</dbReference>
<dbReference type="PhylomeDB" id="A7TMS3"/>
<evidence type="ECO:0000256" key="2">
    <source>
        <dbReference type="SAM" id="MobiDB-lite"/>
    </source>
</evidence>
<dbReference type="GeneID" id="5544558"/>
<name>A7TMS3_VANPO</name>
<gene>
    <name evidence="3" type="ORF">Kpol_1030p3</name>
</gene>
<reference evidence="3 4" key="1">
    <citation type="journal article" date="2007" name="Proc. Natl. Acad. Sci. U.S.A.">
        <title>Independent sorting-out of thousands of duplicated gene pairs in two yeast species descended from a whole-genome duplication.</title>
        <authorList>
            <person name="Scannell D.R."/>
            <person name="Frank A.C."/>
            <person name="Conant G.C."/>
            <person name="Byrne K.P."/>
            <person name="Woolfit M."/>
            <person name="Wolfe K.H."/>
        </authorList>
    </citation>
    <scope>NUCLEOTIDE SEQUENCE [LARGE SCALE GENOMIC DNA]</scope>
    <source>
        <strain evidence="4">ATCC 22028 / DSM 70294 / BCRC 21397 / CBS 2163 / NBRC 10782 / NRRL Y-8283 / UCD 57-17</strain>
    </source>
</reference>